<evidence type="ECO:0000313" key="2">
    <source>
        <dbReference type="Proteomes" id="UP000813444"/>
    </source>
</evidence>
<sequence>MARNKKKLLRDFIDEIPDSKLQGLPNSQTTLYRDQNFRLDMQGMTSSGQWNLQIQVNNRPKASSLREYAPDTVSGPVLVSPDSPMDAEAIREGFRNTCLF</sequence>
<evidence type="ECO:0000313" key="1">
    <source>
        <dbReference type="EMBL" id="KAH7305447.1"/>
    </source>
</evidence>
<organism evidence="1 2">
    <name type="scientific">Stachybotrys elegans</name>
    <dbReference type="NCBI Taxonomy" id="80388"/>
    <lineage>
        <taxon>Eukaryota</taxon>
        <taxon>Fungi</taxon>
        <taxon>Dikarya</taxon>
        <taxon>Ascomycota</taxon>
        <taxon>Pezizomycotina</taxon>
        <taxon>Sordariomycetes</taxon>
        <taxon>Hypocreomycetidae</taxon>
        <taxon>Hypocreales</taxon>
        <taxon>Stachybotryaceae</taxon>
        <taxon>Stachybotrys</taxon>
    </lineage>
</organism>
<name>A0A8K0WK87_9HYPO</name>
<accession>A0A8K0WK87</accession>
<dbReference type="Proteomes" id="UP000813444">
    <property type="component" value="Unassembled WGS sequence"/>
</dbReference>
<reference evidence="1" key="1">
    <citation type="journal article" date="2021" name="Nat. Commun.">
        <title>Genetic determinants of endophytism in the Arabidopsis root mycobiome.</title>
        <authorList>
            <person name="Mesny F."/>
            <person name="Miyauchi S."/>
            <person name="Thiergart T."/>
            <person name="Pickel B."/>
            <person name="Atanasova L."/>
            <person name="Karlsson M."/>
            <person name="Huettel B."/>
            <person name="Barry K.W."/>
            <person name="Haridas S."/>
            <person name="Chen C."/>
            <person name="Bauer D."/>
            <person name="Andreopoulos W."/>
            <person name="Pangilinan J."/>
            <person name="LaButti K."/>
            <person name="Riley R."/>
            <person name="Lipzen A."/>
            <person name="Clum A."/>
            <person name="Drula E."/>
            <person name="Henrissat B."/>
            <person name="Kohler A."/>
            <person name="Grigoriev I.V."/>
            <person name="Martin F.M."/>
            <person name="Hacquard S."/>
        </authorList>
    </citation>
    <scope>NUCLEOTIDE SEQUENCE</scope>
    <source>
        <strain evidence="1">MPI-CAGE-CH-0235</strain>
    </source>
</reference>
<gene>
    <name evidence="1" type="ORF">B0I35DRAFT_443806</name>
</gene>
<comment type="caution">
    <text evidence="1">The sequence shown here is derived from an EMBL/GenBank/DDBJ whole genome shotgun (WGS) entry which is preliminary data.</text>
</comment>
<proteinExistence type="predicted"/>
<dbReference type="OrthoDB" id="3521506at2759"/>
<keyword evidence="2" id="KW-1185">Reference proteome</keyword>
<dbReference type="EMBL" id="JAGPNK010000018">
    <property type="protein sequence ID" value="KAH7305447.1"/>
    <property type="molecule type" value="Genomic_DNA"/>
</dbReference>
<protein>
    <submittedName>
        <fullName evidence="1">Uncharacterized protein</fullName>
    </submittedName>
</protein>
<dbReference type="AlphaFoldDB" id="A0A8K0WK87"/>